<reference evidence="1 2" key="1">
    <citation type="submission" date="2020-12" db="EMBL/GenBank/DDBJ databases">
        <title>Complete genome sequence of Mycobacterium heckeshornense JCM 15655T, closely related to a pathogenic non-tuberculous mycobacterial species Mycobacterium xenopi.</title>
        <authorList>
            <person name="Yoshida M."/>
            <person name="Fukano H."/>
            <person name="Asakura T."/>
            <person name="Suzuki M."/>
            <person name="Hoshino Y."/>
        </authorList>
    </citation>
    <scope>NUCLEOTIDE SEQUENCE [LARGE SCALE GENOMIC DNA]</scope>
    <source>
        <strain evidence="1 2">JCM 15655</strain>
    </source>
</reference>
<sequence>MRATIVRKDLLRYVLDTLPWDGRDTWNIGRIIDDLLAEYPDLLGEQDLSGYPGPDRVIQYLEDHIDHDAYWRISSGGTQ</sequence>
<dbReference type="RefSeq" id="WP_071700666.1">
    <property type="nucleotide sequence ID" value="NZ_AP024237.1"/>
</dbReference>
<organism evidence="1 2">
    <name type="scientific">Mycobacterium heckeshornense</name>
    <dbReference type="NCBI Taxonomy" id="110505"/>
    <lineage>
        <taxon>Bacteria</taxon>
        <taxon>Bacillati</taxon>
        <taxon>Actinomycetota</taxon>
        <taxon>Actinomycetes</taxon>
        <taxon>Mycobacteriales</taxon>
        <taxon>Mycobacteriaceae</taxon>
        <taxon>Mycobacterium</taxon>
    </lineage>
</organism>
<evidence type="ECO:0000313" key="2">
    <source>
        <dbReference type="Proteomes" id="UP000595446"/>
    </source>
</evidence>
<protein>
    <submittedName>
        <fullName evidence="1">Uncharacterized protein</fullName>
    </submittedName>
</protein>
<name>A0A2G8BA49_9MYCO</name>
<accession>A0A2G8BA49</accession>
<dbReference type="Proteomes" id="UP000595446">
    <property type="component" value="Chromosome"/>
</dbReference>
<dbReference type="EMBL" id="AP024237">
    <property type="protein sequence ID" value="BCO36854.1"/>
    <property type="molecule type" value="Genomic_DNA"/>
</dbReference>
<proteinExistence type="predicted"/>
<dbReference type="AlphaFoldDB" id="A0A2G8BA49"/>
<gene>
    <name evidence="1" type="ORF">MHEC_32870</name>
</gene>
<keyword evidence="2" id="KW-1185">Reference proteome</keyword>
<evidence type="ECO:0000313" key="1">
    <source>
        <dbReference type="EMBL" id="BCO36854.1"/>
    </source>
</evidence>